<organism evidence="1 2">
    <name type="scientific">Kickxella alabastrina</name>
    <dbReference type="NCBI Taxonomy" id="61397"/>
    <lineage>
        <taxon>Eukaryota</taxon>
        <taxon>Fungi</taxon>
        <taxon>Fungi incertae sedis</taxon>
        <taxon>Zoopagomycota</taxon>
        <taxon>Kickxellomycotina</taxon>
        <taxon>Kickxellomycetes</taxon>
        <taxon>Kickxellales</taxon>
        <taxon>Kickxellaceae</taxon>
        <taxon>Kickxella</taxon>
    </lineage>
</organism>
<keyword evidence="2" id="KW-1185">Reference proteome</keyword>
<dbReference type="EMBL" id="JANBPG010000240">
    <property type="protein sequence ID" value="KAJ1898421.1"/>
    <property type="molecule type" value="Genomic_DNA"/>
</dbReference>
<evidence type="ECO:0000313" key="2">
    <source>
        <dbReference type="Proteomes" id="UP001150581"/>
    </source>
</evidence>
<evidence type="ECO:0000313" key="1">
    <source>
        <dbReference type="EMBL" id="KAJ1898421.1"/>
    </source>
</evidence>
<accession>A0ACC1IPL1</accession>
<reference evidence="1" key="1">
    <citation type="submission" date="2022-07" db="EMBL/GenBank/DDBJ databases">
        <title>Phylogenomic reconstructions and comparative analyses of Kickxellomycotina fungi.</title>
        <authorList>
            <person name="Reynolds N.K."/>
            <person name="Stajich J.E."/>
            <person name="Barry K."/>
            <person name="Grigoriev I.V."/>
            <person name="Crous P."/>
            <person name="Smith M.E."/>
        </authorList>
    </citation>
    <scope>NUCLEOTIDE SEQUENCE</scope>
    <source>
        <strain evidence="1">Benny 63K</strain>
    </source>
</reference>
<sequence length="241" mass="24877">MKVAIAAFAAFTSSVLAALSINNPVADTVWPHNGTPINITWVSDDATVLTGTVLIQLMEGADPNNLAPVLTIASGVSSVLGKVTFTPPTNLQGSTNYAVRVTSSVDGPHYSHSFKAGNPAISASASTAVSSTATTKSTNDSNSKTAKDNDNSTPVADEEDEVSDEETKSEEESEEDKDEKSSLEEDESVSDDVESDFDDVESSSKHNSNSSSKKDSSSSGAGRTHIAVGGLIGAAVVAAMF</sequence>
<comment type="caution">
    <text evidence="1">The sequence shown here is derived from an EMBL/GenBank/DDBJ whole genome shotgun (WGS) entry which is preliminary data.</text>
</comment>
<gene>
    <name evidence="1" type="ORF">LPJ66_002760</name>
</gene>
<proteinExistence type="predicted"/>
<dbReference type="Proteomes" id="UP001150581">
    <property type="component" value="Unassembled WGS sequence"/>
</dbReference>
<protein>
    <submittedName>
        <fullName evidence="1">Uncharacterized protein</fullName>
    </submittedName>
</protein>
<name>A0ACC1IPL1_9FUNG</name>